<sequence>MDETRFTSFASGDLVYARARRLHRATTGRTTKRFSNNDPLEAYYAVLRQVPPLAVAPYVQQTAQHLLARLAMRQIYVPSARDVDDIEALGLPYVPALDALPSAHCATIFARDNSRGAIDHAIAVRVTKQLRRLRYEQDAMRAVGLHGRLLHQVTTTDCDALRALAKGTDATDYVAEAATAAKQLMRRIHKSETHGDCSFGNSCRLNRRRYYYWGQRKPHRKIIYGRSDYNDELAGEADAMDALDANVDSEDEDAGDEVDDAVVLSTDADYDFCEDPAPATADLNPALSLHGNKLDDGDKIEQLVPTLSTKHLRRVLCRISMAIKGAQPKDQRWLFNDHTLKPRAIVQGPQGRTRHCISSTVFLLNGGTATSCADVSRCSRGA</sequence>
<evidence type="ECO:0000313" key="2">
    <source>
        <dbReference type="Proteomes" id="UP000030745"/>
    </source>
</evidence>
<dbReference type="VEuPathDB" id="FungiDB:SPRG_12213"/>
<keyword evidence="2" id="KW-1185">Reference proteome</keyword>
<organism evidence="1 2">
    <name type="scientific">Saprolegnia parasitica (strain CBS 223.65)</name>
    <dbReference type="NCBI Taxonomy" id="695850"/>
    <lineage>
        <taxon>Eukaryota</taxon>
        <taxon>Sar</taxon>
        <taxon>Stramenopiles</taxon>
        <taxon>Oomycota</taxon>
        <taxon>Saprolegniomycetes</taxon>
        <taxon>Saprolegniales</taxon>
        <taxon>Saprolegniaceae</taxon>
        <taxon>Saprolegnia</taxon>
    </lineage>
</organism>
<evidence type="ECO:0000313" key="1">
    <source>
        <dbReference type="EMBL" id="KDO22004.1"/>
    </source>
</evidence>
<dbReference type="KEGG" id="spar:SPRG_12213"/>
<dbReference type="Proteomes" id="UP000030745">
    <property type="component" value="Unassembled WGS sequence"/>
</dbReference>
<gene>
    <name evidence="1" type="ORF">SPRG_12213</name>
</gene>
<dbReference type="GeneID" id="24134191"/>
<dbReference type="EMBL" id="KK583276">
    <property type="protein sequence ID" value="KDO22004.1"/>
    <property type="molecule type" value="Genomic_DNA"/>
</dbReference>
<dbReference type="RefSeq" id="XP_012207248.1">
    <property type="nucleotide sequence ID" value="XM_012351858.1"/>
</dbReference>
<reference evidence="1 2" key="1">
    <citation type="journal article" date="2013" name="PLoS Genet.">
        <title>Distinctive expansion of potential virulence genes in the genome of the oomycete fish pathogen Saprolegnia parasitica.</title>
        <authorList>
            <person name="Jiang R.H."/>
            <person name="de Bruijn I."/>
            <person name="Haas B.J."/>
            <person name="Belmonte R."/>
            <person name="Lobach L."/>
            <person name="Christie J."/>
            <person name="van den Ackerveken G."/>
            <person name="Bottin A."/>
            <person name="Bulone V."/>
            <person name="Diaz-Moreno S.M."/>
            <person name="Dumas B."/>
            <person name="Fan L."/>
            <person name="Gaulin E."/>
            <person name="Govers F."/>
            <person name="Grenville-Briggs L.J."/>
            <person name="Horner N.R."/>
            <person name="Levin J.Z."/>
            <person name="Mammella M."/>
            <person name="Meijer H.J."/>
            <person name="Morris P."/>
            <person name="Nusbaum C."/>
            <person name="Oome S."/>
            <person name="Phillips A.J."/>
            <person name="van Rooyen D."/>
            <person name="Rzeszutek E."/>
            <person name="Saraiva M."/>
            <person name="Secombes C.J."/>
            <person name="Seidl M.F."/>
            <person name="Snel B."/>
            <person name="Stassen J.H."/>
            <person name="Sykes S."/>
            <person name="Tripathy S."/>
            <person name="van den Berg H."/>
            <person name="Vega-Arreguin J.C."/>
            <person name="Wawra S."/>
            <person name="Young S.K."/>
            <person name="Zeng Q."/>
            <person name="Dieguez-Uribeondo J."/>
            <person name="Russ C."/>
            <person name="Tyler B.M."/>
            <person name="van West P."/>
        </authorList>
    </citation>
    <scope>NUCLEOTIDE SEQUENCE [LARGE SCALE GENOMIC DNA]</scope>
    <source>
        <strain evidence="1 2">CBS 223.65</strain>
    </source>
</reference>
<proteinExistence type="predicted"/>
<dbReference type="AlphaFoldDB" id="A0A067BTY6"/>
<name>A0A067BTY6_SAPPC</name>
<accession>A0A067BTY6</accession>
<protein>
    <submittedName>
        <fullName evidence="1">Uncharacterized protein</fullName>
    </submittedName>
</protein>